<keyword evidence="4 5" id="KW-0234">DNA repair</keyword>
<dbReference type="GO" id="GO:0003905">
    <property type="term" value="F:alkylbase DNA N-glycosylase activity"/>
    <property type="evidence" value="ECO:0007669"/>
    <property type="project" value="InterPro"/>
</dbReference>
<dbReference type="HAMAP" id="MF_00527">
    <property type="entry name" value="3MGH"/>
    <property type="match status" value="1"/>
</dbReference>
<dbReference type="AlphaFoldDB" id="A0A7C4R4D8"/>
<dbReference type="Gene3D" id="3.10.300.10">
    <property type="entry name" value="Methylpurine-DNA glycosylase (MPG)"/>
    <property type="match status" value="1"/>
</dbReference>
<keyword evidence="2 5" id="KW-0227">DNA damage</keyword>
<dbReference type="GO" id="GO:0003677">
    <property type="term" value="F:DNA binding"/>
    <property type="evidence" value="ECO:0007669"/>
    <property type="project" value="InterPro"/>
</dbReference>
<sequence>MRLKRSFFNRDTCIVARELLGTKIVRVFDDGLKIEAMITETEAYHGFEDKASHASRKKTERNKIMFDKPGMVYVYLIYGMHHCLNFVTMKKDFPAAVLVRSIALKTPNPNVQFPIKTQTKNSKNHNTSYILHNTKIRGPGRVTKYLGIDKSLYGEDLITSKKIWVETLETQNLASSNIVSSKRIGVDYAGECADWEWNYKIDPARSNLAG</sequence>
<dbReference type="SUPFAM" id="SSF50486">
    <property type="entry name" value="FMT C-terminal domain-like"/>
    <property type="match status" value="1"/>
</dbReference>
<dbReference type="InterPro" id="IPR036995">
    <property type="entry name" value="MPG_sf"/>
</dbReference>
<dbReference type="EC" id="3.2.2.-" evidence="5"/>
<evidence type="ECO:0000256" key="4">
    <source>
        <dbReference type="ARBA" id="ARBA00023204"/>
    </source>
</evidence>
<evidence type="ECO:0000313" key="6">
    <source>
        <dbReference type="EMBL" id="HGT71040.1"/>
    </source>
</evidence>
<dbReference type="PANTHER" id="PTHR10429:SF0">
    <property type="entry name" value="DNA-3-METHYLADENINE GLYCOSYLASE"/>
    <property type="match status" value="1"/>
</dbReference>
<comment type="similarity">
    <text evidence="1 5">Belongs to the DNA glycosylase MPG family.</text>
</comment>
<evidence type="ECO:0000256" key="1">
    <source>
        <dbReference type="ARBA" id="ARBA00009232"/>
    </source>
</evidence>
<organism evidence="6">
    <name type="scientific">candidate division CPR3 bacterium</name>
    <dbReference type="NCBI Taxonomy" id="2268181"/>
    <lineage>
        <taxon>Bacteria</taxon>
        <taxon>Bacteria division CPR3</taxon>
    </lineage>
</organism>
<dbReference type="CDD" id="cd00540">
    <property type="entry name" value="AAG"/>
    <property type="match status" value="1"/>
</dbReference>
<dbReference type="InterPro" id="IPR003180">
    <property type="entry name" value="MPG"/>
</dbReference>
<accession>A0A7C4R4D8</accession>
<evidence type="ECO:0000256" key="5">
    <source>
        <dbReference type="HAMAP-Rule" id="MF_00527"/>
    </source>
</evidence>
<keyword evidence="3 5" id="KW-0378">Hydrolase</keyword>
<evidence type="ECO:0000256" key="3">
    <source>
        <dbReference type="ARBA" id="ARBA00022801"/>
    </source>
</evidence>
<proteinExistence type="inferred from homology"/>
<comment type="caution">
    <text evidence="6">The sequence shown here is derived from an EMBL/GenBank/DDBJ whole genome shotgun (WGS) entry which is preliminary data.</text>
</comment>
<dbReference type="EMBL" id="DSYQ01000008">
    <property type="protein sequence ID" value="HGT71040.1"/>
    <property type="molecule type" value="Genomic_DNA"/>
</dbReference>
<name>A0A7C4R4D8_UNCC3</name>
<reference evidence="6" key="1">
    <citation type="journal article" date="2020" name="mSystems">
        <title>Genome- and Community-Level Interaction Insights into Carbon Utilization and Element Cycling Functions of Hydrothermarchaeota in Hydrothermal Sediment.</title>
        <authorList>
            <person name="Zhou Z."/>
            <person name="Liu Y."/>
            <person name="Xu W."/>
            <person name="Pan J."/>
            <person name="Luo Z.H."/>
            <person name="Li M."/>
        </authorList>
    </citation>
    <scope>NUCLEOTIDE SEQUENCE [LARGE SCALE GENOMIC DNA]</scope>
    <source>
        <strain evidence="6">SpSt-579</strain>
    </source>
</reference>
<dbReference type="GO" id="GO:0006284">
    <property type="term" value="P:base-excision repair"/>
    <property type="evidence" value="ECO:0007669"/>
    <property type="project" value="InterPro"/>
</dbReference>
<protein>
    <recommendedName>
        <fullName evidence="5">Putative 3-methyladenine DNA glycosylase</fullName>
        <ecNumber evidence="5">3.2.2.-</ecNumber>
    </recommendedName>
</protein>
<dbReference type="InterPro" id="IPR011034">
    <property type="entry name" value="Formyl_transferase-like_C_sf"/>
</dbReference>
<gene>
    <name evidence="6" type="ORF">ENT43_02145</name>
</gene>
<dbReference type="NCBIfam" id="TIGR00567">
    <property type="entry name" value="3mg"/>
    <property type="match status" value="1"/>
</dbReference>
<evidence type="ECO:0000256" key="2">
    <source>
        <dbReference type="ARBA" id="ARBA00022763"/>
    </source>
</evidence>
<dbReference type="PANTHER" id="PTHR10429">
    <property type="entry name" value="DNA-3-METHYLADENINE GLYCOSYLASE"/>
    <property type="match status" value="1"/>
</dbReference>
<dbReference type="Pfam" id="PF02245">
    <property type="entry name" value="Pur_DNA_glyco"/>
    <property type="match status" value="1"/>
</dbReference>